<evidence type="ECO:0000313" key="5">
    <source>
        <dbReference type="Proteomes" id="UP000245639"/>
    </source>
</evidence>
<keyword evidence="2" id="KW-0472">Membrane</keyword>
<evidence type="ECO:0000256" key="2">
    <source>
        <dbReference type="SAM" id="Phobius"/>
    </source>
</evidence>
<dbReference type="GO" id="GO:0043531">
    <property type="term" value="F:ADP binding"/>
    <property type="evidence" value="ECO:0007669"/>
    <property type="project" value="InterPro"/>
</dbReference>
<dbReference type="PRINTS" id="PR00364">
    <property type="entry name" value="DISEASERSIST"/>
</dbReference>
<dbReference type="Pfam" id="PF00931">
    <property type="entry name" value="NB-ARC"/>
    <property type="match status" value="1"/>
</dbReference>
<dbReference type="Proteomes" id="UP000245639">
    <property type="component" value="Unassembled WGS sequence"/>
</dbReference>
<comment type="caution">
    <text evidence="4">The sequence shown here is derived from an EMBL/GenBank/DDBJ whole genome shotgun (WGS) entry which is preliminary data.</text>
</comment>
<protein>
    <submittedName>
        <fullName evidence="4">Tetratricopeptide repeat protein</fullName>
    </submittedName>
</protein>
<feature type="domain" description="NB-ARC" evidence="3">
    <location>
        <begin position="83"/>
        <end position="180"/>
    </location>
</feature>
<sequence>MSRYATIVDYTLLWTVVGSVAGVGALAAGIVQVRLSRQSQHRRHNNQPSPSVAGGSVSVPTGRLPPEVLGRERVIAFIRDHSRQSPNYIVLTGPGGIGKSTIATELCRVEAEKRWRRFEHIWWISATDKTTLTLGLVTVVKQAGGSVADALSVSNGDADGPDRFWGLLQACGRWLIIFDNADDPSILAGPGQTRHSRPGDATGWLRPSKAGSIVVTTRDNNSSTWGRHATLCDVPPLDLAAATEVLLNLAPDAGPPTDAALLASRLGGFPLALHVVGMYLTYPLARFSSFREYLAAYDANDLRPGLDVGNASHDDPRDNVLETWEVSLDELARRGLKLARPLLRIISCMAPAAPFPAHLLNSLDRSLLPTDTAPQANFDVEIENALAGLLHLGLLSSAPAGGLPCVVIHPAIADAGRAHLESQHETSRARLAYRAAASCIVDAVAHLQFSAPADWPMFSLLTPHLHATLSTVAPHLNHQDLTLLCKAAATTALSYDWSGGLNAATTITESAIPWTATLGEQNPSTLLLRQQAALQLGRRGDWSGSELEFKDIVRRFEDLGAEHKRESLACRHDFARAVAHCGRWNEAEALCRGVATERAAILGIDHVETLATRHHLARSLAAQRKWHEANQLFETLLEAERRTLGDDHIATLASRDALARSLADQGRWTEAEATYREILGSRFEILGVDHPTTLANLAGLARTLEAQDRLREAAVEYERVLEARTRVLGRSHPDTLESSRLLNNVRLRLRSS</sequence>
<reference evidence="4 5" key="1">
    <citation type="submission" date="2018-04" db="EMBL/GenBank/DDBJ databases">
        <title>Genomic Encyclopedia of Type Strains, Phase IV (KMG-IV): sequencing the most valuable type-strain genomes for metagenomic binning, comparative biology and taxonomic classification.</title>
        <authorList>
            <person name="Goeker M."/>
        </authorList>
    </citation>
    <scope>NUCLEOTIDE SEQUENCE [LARGE SCALE GENOMIC DNA]</scope>
    <source>
        <strain evidence="4 5">DSM 45771</strain>
    </source>
</reference>
<dbReference type="Pfam" id="PF13374">
    <property type="entry name" value="TPR_10"/>
    <property type="match status" value="2"/>
</dbReference>
<keyword evidence="2" id="KW-1133">Transmembrane helix</keyword>
<dbReference type="Gene3D" id="1.25.40.10">
    <property type="entry name" value="Tetratricopeptide repeat domain"/>
    <property type="match status" value="1"/>
</dbReference>
<dbReference type="EMBL" id="QEKW01000009">
    <property type="protein sequence ID" value="PVZ08213.1"/>
    <property type="molecule type" value="Genomic_DNA"/>
</dbReference>
<dbReference type="PANTHER" id="PTHR46082">
    <property type="entry name" value="ATP/GTP-BINDING PROTEIN-RELATED"/>
    <property type="match status" value="1"/>
</dbReference>
<dbReference type="AlphaFoldDB" id="A0A2U1F7Q2"/>
<feature type="transmembrane region" description="Helical" evidence="2">
    <location>
        <begin position="12"/>
        <end position="33"/>
    </location>
</feature>
<name>A0A2U1F7Q2_9PSEU</name>
<keyword evidence="2" id="KW-0812">Transmembrane</keyword>
<dbReference type="InterPro" id="IPR011990">
    <property type="entry name" value="TPR-like_helical_dom_sf"/>
</dbReference>
<feature type="compositionally biased region" description="Low complexity" evidence="1">
    <location>
        <begin position="48"/>
        <end position="62"/>
    </location>
</feature>
<dbReference type="SUPFAM" id="SSF52540">
    <property type="entry name" value="P-loop containing nucleoside triphosphate hydrolases"/>
    <property type="match status" value="1"/>
</dbReference>
<gene>
    <name evidence="4" type="ORF">C8D89_10996</name>
</gene>
<dbReference type="Pfam" id="PF13424">
    <property type="entry name" value="TPR_12"/>
    <property type="match status" value="1"/>
</dbReference>
<feature type="region of interest" description="Disordered" evidence="1">
    <location>
        <begin position="37"/>
        <end position="65"/>
    </location>
</feature>
<evidence type="ECO:0000259" key="3">
    <source>
        <dbReference type="Pfam" id="PF00931"/>
    </source>
</evidence>
<proteinExistence type="predicted"/>
<keyword evidence="5" id="KW-1185">Reference proteome</keyword>
<dbReference type="SUPFAM" id="SSF48452">
    <property type="entry name" value="TPR-like"/>
    <property type="match status" value="2"/>
</dbReference>
<dbReference type="InterPro" id="IPR002182">
    <property type="entry name" value="NB-ARC"/>
</dbReference>
<evidence type="ECO:0000313" key="4">
    <source>
        <dbReference type="EMBL" id="PVZ08213.1"/>
    </source>
</evidence>
<evidence type="ECO:0000256" key="1">
    <source>
        <dbReference type="SAM" id="MobiDB-lite"/>
    </source>
</evidence>
<dbReference type="InterPro" id="IPR027417">
    <property type="entry name" value="P-loop_NTPase"/>
</dbReference>
<accession>A0A2U1F7Q2</accession>
<dbReference type="PANTHER" id="PTHR46082:SF6">
    <property type="entry name" value="AAA+ ATPASE DOMAIN-CONTAINING PROTEIN-RELATED"/>
    <property type="match status" value="1"/>
</dbReference>
<dbReference type="InterPro" id="IPR053137">
    <property type="entry name" value="NLR-like"/>
</dbReference>
<organism evidence="4 5">
    <name type="scientific">Actinomycetospora cinnamomea</name>
    <dbReference type="NCBI Taxonomy" id="663609"/>
    <lineage>
        <taxon>Bacteria</taxon>
        <taxon>Bacillati</taxon>
        <taxon>Actinomycetota</taxon>
        <taxon>Actinomycetes</taxon>
        <taxon>Pseudonocardiales</taxon>
        <taxon>Pseudonocardiaceae</taxon>
        <taxon>Actinomycetospora</taxon>
    </lineage>
</organism>
<dbReference type="Gene3D" id="3.40.50.300">
    <property type="entry name" value="P-loop containing nucleotide triphosphate hydrolases"/>
    <property type="match status" value="1"/>
</dbReference>